<keyword evidence="3" id="KW-1185">Reference proteome</keyword>
<dbReference type="EMBL" id="JAFIRR010000024">
    <property type="protein sequence ID" value="MCO6415377.1"/>
    <property type="molecule type" value="Genomic_DNA"/>
</dbReference>
<name>A0ABT1D0H8_9PROT</name>
<evidence type="ECO:0000256" key="1">
    <source>
        <dbReference type="SAM" id="SignalP"/>
    </source>
</evidence>
<feature type="chain" id="PRO_5045095066" evidence="1">
    <location>
        <begin position="22"/>
        <end position="90"/>
    </location>
</feature>
<gene>
    <name evidence="2" type="ORF">JYK14_04195</name>
</gene>
<reference evidence="2 3" key="1">
    <citation type="submission" date="2021-12" db="EMBL/GenBank/DDBJ databases">
        <title>Siccirubricoccus leaddurans sp. nov., a high concentration Zn2+ tolerance bacterium.</title>
        <authorList>
            <person name="Cao Y."/>
        </authorList>
    </citation>
    <scope>NUCLEOTIDE SEQUENCE [LARGE SCALE GENOMIC DNA]</scope>
    <source>
        <strain evidence="2 3">KC 17139</strain>
    </source>
</reference>
<proteinExistence type="predicted"/>
<accession>A0ABT1D0H8</accession>
<dbReference type="Proteomes" id="UP001523392">
    <property type="component" value="Unassembled WGS sequence"/>
</dbReference>
<organism evidence="2 3">
    <name type="scientific">Siccirubricoccus soli</name>
    <dbReference type="NCBI Taxonomy" id="2899147"/>
    <lineage>
        <taxon>Bacteria</taxon>
        <taxon>Pseudomonadati</taxon>
        <taxon>Pseudomonadota</taxon>
        <taxon>Alphaproteobacteria</taxon>
        <taxon>Acetobacterales</taxon>
        <taxon>Roseomonadaceae</taxon>
        <taxon>Siccirubricoccus</taxon>
    </lineage>
</organism>
<comment type="caution">
    <text evidence="2">The sequence shown here is derived from an EMBL/GenBank/DDBJ whole genome shotgun (WGS) entry which is preliminary data.</text>
</comment>
<protein>
    <submittedName>
        <fullName evidence="2">Uncharacterized protein</fullName>
    </submittedName>
</protein>
<evidence type="ECO:0000313" key="2">
    <source>
        <dbReference type="EMBL" id="MCO6415377.1"/>
    </source>
</evidence>
<dbReference type="RefSeq" id="WP_252951977.1">
    <property type="nucleotide sequence ID" value="NZ_JAFIRR010000024.1"/>
</dbReference>
<sequence length="90" mass="8654">MFRSLILASALLVTGFAAAQAAGPRLVGGGENAQVVYDAPNANVAGGGVAVVTGGGADMVYSHDATTGAQRPAAAAMLIGGGKDAQVVRG</sequence>
<evidence type="ECO:0000313" key="3">
    <source>
        <dbReference type="Proteomes" id="UP001523392"/>
    </source>
</evidence>
<keyword evidence="1" id="KW-0732">Signal</keyword>
<feature type="signal peptide" evidence="1">
    <location>
        <begin position="1"/>
        <end position="21"/>
    </location>
</feature>